<reference evidence="1" key="2">
    <citation type="journal article" date="2015" name="Data Brief">
        <title>Shoot transcriptome of the giant reed, Arundo donax.</title>
        <authorList>
            <person name="Barrero R.A."/>
            <person name="Guerrero F.D."/>
            <person name="Moolhuijzen P."/>
            <person name="Goolsby J.A."/>
            <person name="Tidwell J."/>
            <person name="Bellgard S.E."/>
            <person name="Bellgard M.I."/>
        </authorList>
    </citation>
    <scope>NUCLEOTIDE SEQUENCE</scope>
    <source>
        <tissue evidence="1">Shoot tissue taken approximately 20 cm above the soil surface</tissue>
    </source>
</reference>
<name>A0A0A9E5T2_ARUDO</name>
<accession>A0A0A9E5T2</accession>
<reference evidence="1" key="1">
    <citation type="submission" date="2014-09" db="EMBL/GenBank/DDBJ databases">
        <authorList>
            <person name="Magalhaes I.L.F."/>
            <person name="Oliveira U."/>
            <person name="Santos F.R."/>
            <person name="Vidigal T.H.D.A."/>
            <person name="Brescovit A.D."/>
            <person name="Santos A.J."/>
        </authorList>
    </citation>
    <scope>NUCLEOTIDE SEQUENCE</scope>
    <source>
        <tissue evidence="1">Shoot tissue taken approximately 20 cm above the soil surface</tissue>
    </source>
</reference>
<dbReference type="AlphaFoldDB" id="A0A0A9E5T2"/>
<organism evidence="1">
    <name type="scientific">Arundo donax</name>
    <name type="common">Giant reed</name>
    <name type="synonym">Donax arundinaceus</name>
    <dbReference type="NCBI Taxonomy" id="35708"/>
    <lineage>
        <taxon>Eukaryota</taxon>
        <taxon>Viridiplantae</taxon>
        <taxon>Streptophyta</taxon>
        <taxon>Embryophyta</taxon>
        <taxon>Tracheophyta</taxon>
        <taxon>Spermatophyta</taxon>
        <taxon>Magnoliopsida</taxon>
        <taxon>Liliopsida</taxon>
        <taxon>Poales</taxon>
        <taxon>Poaceae</taxon>
        <taxon>PACMAD clade</taxon>
        <taxon>Arundinoideae</taxon>
        <taxon>Arundineae</taxon>
        <taxon>Arundo</taxon>
    </lineage>
</organism>
<dbReference type="EMBL" id="GBRH01201806">
    <property type="protein sequence ID" value="JAD96089.1"/>
    <property type="molecule type" value="Transcribed_RNA"/>
</dbReference>
<proteinExistence type="predicted"/>
<evidence type="ECO:0000313" key="1">
    <source>
        <dbReference type="EMBL" id="JAD96089.1"/>
    </source>
</evidence>
<protein>
    <submittedName>
        <fullName evidence="1">Uncharacterized protein</fullName>
    </submittedName>
</protein>
<sequence length="37" mass="4269">MIIPFFIHKRGLHGKPLSIYSNMYNFTPSTSEVNSKI</sequence>